<feature type="transmembrane region" description="Helical" evidence="1">
    <location>
        <begin position="36"/>
        <end position="56"/>
    </location>
</feature>
<comment type="caution">
    <text evidence="2">The sequence shown here is derived from an EMBL/GenBank/DDBJ whole genome shotgun (WGS) entry which is preliminary data.</text>
</comment>
<feature type="transmembrane region" description="Helical" evidence="1">
    <location>
        <begin position="171"/>
        <end position="195"/>
    </location>
</feature>
<dbReference type="RefSeq" id="WP_150943826.1">
    <property type="nucleotide sequence ID" value="NZ_VCMV01000013.1"/>
</dbReference>
<keyword evidence="1" id="KW-0472">Membrane</keyword>
<keyword evidence="3" id="KW-1185">Reference proteome</keyword>
<evidence type="ECO:0000256" key="1">
    <source>
        <dbReference type="SAM" id="Phobius"/>
    </source>
</evidence>
<evidence type="ECO:0008006" key="4">
    <source>
        <dbReference type="Google" id="ProtNLM"/>
    </source>
</evidence>
<protein>
    <recommendedName>
        <fullName evidence="4">Yip1 domain-containing protein</fullName>
    </recommendedName>
</protein>
<dbReference type="EMBL" id="VCMV01000013">
    <property type="protein sequence ID" value="KAB0267602.1"/>
    <property type="molecule type" value="Genomic_DNA"/>
</dbReference>
<dbReference type="Proteomes" id="UP000325684">
    <property type="component" value="Unassembled WGS sequence"/>
</dbReference>
<feature type="transmembrane region" description="Helical" evidence="1">
    <location>
        <begin position="142"/>
        <end position="159"/>
    </location>
</feature>
<feature type="transmembrane region" description="Helical" evidence="1">
    <location>
        <begin position="111"/>
        <end position="135"/>
    </location>
</feature>
<keyword evidence="1" id="KW-0812">Transmembrane</keyword>
<evidence type="ECO:0000313" key="3">
    <source>
        <dbReference type="Proteomes" id="UP000325684"/>
    </source>
</evidence>
<reference evidence="2 3" key="1">
    <citation type="journal article" date="2019" name="Microorganisms">
        <title>Genome Insights into the Novel Species Microvirga brassicacearum, a Rapeseed Endophyte with Biotechnological Potential.</title>
        <authorList>
            <person name="Jimenez-Gomez A."/>
            <person name="Saati-Santamaria Z."/>
            <person name="Igual J.M."/>
            <person name="Rivas R."/>
            <person name="Mateos P.F."/>
            <person name="Garcia-Fraile P."/>
        </authorList>
    </citation>
    <scope>NUCLEOTIDE SEQUENCE [LARGE SCALE GENOMIC DNA]</scope>
    <source>
        <strain evidence="2 3">CDVBN77</strain>
    </source>
</reference>
<proteinExistence type="predicted"/>
<dbReference type="AlphaFoldDB" id="A0A5N3PCY2"/>
<keyword evidence="1" id="KW-1133">Transmembrane helix</keyword>
<feature type="transmembrane region" description="Helical" evidence="1">
    <location>
        <begin position="76"/>
        <end position="99"/>
    </location>
</feature>
<organism evidence="2 3">
    <name type="scientific">Microvirga brassicacearum</name>
    <dbReference type="NCBI Taxonomy" id="2580413"/>
    <lineage>
        <taxon>Bacteria</taxon>
        <taxon>Pseudomonadati</taxon>
        <taxon>Pseudomonadota</taxon>
        <taxon>Alphaproteobacteria</taxon>
        <taxon>Hyphomicrobiales</taxon>
        <taxon>Methylobacteriaceae</taxon>
        <taxon>Microvirga</taxon>
    </lineage>
</organism>
<sequence>MIVTAEEVNRSFRGTLELLHNRVEGLRAFDMSERGFWHSFEAILLTLPAFIVSLALERLRLGFRLAESSLFDSVWIDLVVGLGHVASFIALPVAMIWLSRALGLTSRYVPFVIVMNWISVAGMLVMSMPALLLLIGWAPPPLAGLFTLAFFVIVVRAQWFATKMTLGVPNILALAIVSLGLVLNLLIGASTRALLA</sequence>
<evidence type="ECO:0000313" key="2">
    <source>
        <dbReference type="EMBL" id="KAB0267602.1"/>
    </source>
</evidence>
<dbReference type="OrthoDB" id="9811204at2"/>
<accession>A0A5N3PCY2</accession>
<name>A0A5N3PCY2_9HYPH</name>
<gene>
    <name evidence="2" type="ORF">FEZ63_09970</name>
</gene>